<dbReference type="InterPro" id="IPR005471">
    <property type="entry name" value="Tscrpt_reg_IclR_N"/>
</dbReference>
<feature type="region of interest" description="Disordered" evidence="3">
    <location>
        <begin position="286"/>
        <end position="310"/>
    </location>
</feature>
<dbReference type="InterPro" id="IPR036388">
    <property type="entry name" value="WH-like_DNA-bd_sf"/>
</dbReference>
<dbReference type="RefSeq" id="WP_387723668.1">
    <property type="nucleotide sequence ID" value="NZ_JBIAPI010000010.1"/>
</dbReference>
<dbReference type="Gene3D" id="3.30.450.40">
    <property type="match status" value="1"/>
</dbReference>
<dbReference type="EMBL" id="JBIAPI010000010">
    <property type="protein sequence ID" value="MFF3227531.1"/>
    <property type="molecule type" value="Genomic_DNA"/>
</dbReference>
<evidence type="ECO:0000256" key="2">
    <source>
        <dbReference type="ARBA" id="ARBA00023163"/>
    </source>
</evidence>
<evidence type="ECO:0000259" key="4">
    <source>
        <dbReference type="PROSITE" id="PS51077"/>
    </source>
</evidence>
<dbReference type="PANTHER" id="PTHR30136">
    <property type="entry name" value="HELIX-TURN-HELIX TRANSCRIPTIONAL REGULATOR, ICLR FAMILY"/>
    <property type="match status" value="1"/>
</dbReference>
<name>A0ABW6R1X7_9NOCA</name>
<dbReference type="SUPFAM" id="SSF46785">
    <property type="entry name" value="Winged helix' DNA-binding domain"/>
    <property type="match status" value="1"/>
</dbReference>
<dbReference type="Pfam" id="PF09339">
    <property type="entry name" value="HTH_IclR"/>
    <property type="match status" value="1"/>
</dbReference>
<dbReference type="SMART" id="SM00346">
    <property type="entry name" value="HTH_ICLR"/>
    <property type="match status" value="1"/>
</dbReference>
<keyword evidence="1" id="KW-0805">Transcription regulation</keyword>
<dbReference type="InterPro" id="IPR050707">
    <property type="entry name" value="HTH_MetabolicPath_Reg"/>
</dbReference>
<dbReference type="Proteomes" id="UP001601948">
    <property type="component" value="Unassembled WGS sequence"/>
</dbReference>
<evidence type="ECO:0000313" key="5">
    <source>
        <dbReference type="EMBL" id="MFF3227531.1"/>
    </source>
</evidence>
<evidence type="ECO:0000256" key="1">
    <source>
        <dbReference type="ARBA" id="ARBA00023015"/>
    </source>
</evidence>
<keyword evidence="6" id="KW-1185">Reference proteome</keyword>
<feature type="domain" description="HTH iclR-type" evidence="4">
    <location>
        <begin position="6"/>
        <end position="69"/>
    </location>
</feature>
<protein>
    <submittedName>
        <fullName evidence="5">Helix-turn-helix domain-containing protein</fullName>
    </submittedName>
</protein>
<dbReference type="PROSITE" id="PS51077">
    <property type="entry name" value="HTH_ICLR"/>
    <property type="match status" value="1"/>
</dbReference>
<evidence type="ECO:0000256" key="3">
    <source>
        <dbReference type="SAM" id="MobiDB-lite"/>
    </source>
</evidence>
<gene>
    <name evidence="5" type="ORF">ACFYV7_32365</name>
</gene>
<dbReference type="SUPFAM" id="SSF55781">
    <property type="entry name" value="GAF domain-like"/>
    <property type="match status" value="1"/>
</dbReference>
<sequence>MVGRRSAPTVRVVQVLDFLVEQRGKRFGLSELARALDLAKPTCLGILTELTAGGYLVRDADTLTYGLGPALIAAGRVAQDSFAISALARAELERLTARYRTTCTASAVVGEQIMVLESTGPGMVKVGAAYHFAPPVGLMYVLWDTDAAFDAWLAKPSTVPLQQDEARLRQVVAECRERGYLVESLTAAGRRLYSMLAGFAAHDLPDELRELVGELVTSLGERVYLGTDLRPRKEHPVSLLAAPTYGDDGRQNMVLTMYVGASITGAEIDRRGTALVAAADAVTAASGGRKPARSPGELLPTTETCSSFAV</sequence>
<proteinExistence type="predicted"/>
<organism evidence="5 6">
    <name type="scientific">Nocardia suismassiliense</name>
    <dbReference type="NCBI Taxonomy" id="2077092"/>
    <lineage>
        <taxon>Bacteria</taxon>
        <taxon>Bacillati</taxon>
        <taxon>Actinomycetota</taxon>
        <taxon>Actinomycetes</taxon>
        <taxon>Mycobacteriales</taxon>
        <taxon>Nocardiaceae</taxon>
        <taxon>Nocardia</taxon>
    </lineage>
</organism>
<dbReference type="InterPro" id="IPR036390">
    <property type="entry name" value="WH_DNA-bd_sf"/>
</dbReference>
<accession>A0ABW6R1X7</accession>
<reference evidence="5 6" key="1">
    <citation type="submission" date="2024-10" db="EMBL/GenBank/DDBJ databases">
        <title>The Natural Products Discovery Center: Release of the First 8490 Sequenced Strains for Exploring Actinobacteria Biosynthetic Diversity.</title>
        <authorList>
            <person name="Kalkreuter E."/>
            <person name="Kautsar S.A."/>
            <person name="Yang D."/>
            <person name="Bader C.D."/>
            <person name="Teijaro C.N."/>
            <person name="Fluegel L."/>
            <person name="Davis C.M."/>
            <person name="Simpson J.R."/>
            <person name="Lauterbach L."/>
            <person name="Steele A.D."/>
            <person name="Gui C."/>
            <person name="Meng S."/>
            <person name="Li G."/>
            <person name="Viehrig K."/>
            <person name="Ye F."/>
            <person name="Su P."/>
            <person name="Kiefer A.F."/>
            <person name="Nichols A."/>
            <person name="Cepeda A.J."/>
            <person name="Yan W."/>
            <person name="Fan B."/>
            <person name="Jiang Y."/>
            <person name="Adhikari A."/>
            <person name="Zheng C.-J."/>
            <person name="Schuster L."/>
            <person name="Cowan T.M."/>
            <person name="Smanski M.J."/>
            <person name="Chevrette M.G."/>
            <person name="De Carvalho L.P.S."/>
            <person name="Shen B."/>
        </authorList>
    </citation>
    <scope>NUCLEOTIDE SEQUENCE [LARGE SCALE GENOMIC DNA]</scope>
    <source>
        <strain evidence="5 6">NPDC003040</strain>
    </source>
</reference>
<comment type="caution">
    <text evidence="5">The sequence shown here is derived from an EMBL/GenBank/DDBJ whole genome shotgun (WGS) entry which is preliminary data.</text>
</comment>
<feature type="compositionally biased region" description="Polar residues" evidence="3">
    <location>
        <begin position="301"/>
        <end position="310"/>
    </location>
</feature>
<evidence type="ECO:0000313" key="6">
    <source>
        <dbReference type="Proteomes" id="UP001601948"/>
    </source>
</evidence>
<dbReference type="Gene3D" id="1.10.10.10">
    <property type="entry name" value="Winged helix-like DNA-binding domain superfamily/Winged helix DNA-binding domain"/>
    <property type="match status" value="1"/>
</dbReference>
<keyword evidence="2" id="KW-0804">Transcription</keyword>
<dbReference type="InterPro" id="IPR029016">
    <property type="entry name" value="GAF-like_dom_sf"/>
</dbReference>
<dbReference type="PANTHER" id="PTHR30136:SF35">
    <property type="entry name" value="HTH-TYPE TRANSCRIPTIONAL REGULATOR RV1719"/>
    <property type="match status" value="1"/>
</dbReference>